<proteinExistence type="predicted"/>
<name>X1R7Z4_9ZZZZ</name>
<comment type="caution">
    <text evidence="2">The sequence shown here is derived from an EMBL/GenBank/DDBJ whole genome shotgun (WGS) entry which is preliminary data.</text>
</comment>
<sequence>WSLKNSRELRHAVGEAKTVDDLEQAAAQAAKLREEFMTLYSEARQSYAEECVECEALTGLKEYLEQKRQK</sequence>
<protein>
    <submittedName>
        <fullName evidence="2">Uncharacterized protein</fullName>
    </submittedName>
</protein>
<organism evidence="2">
    <name type="scientific">marine sediment metagenome</name>
    <dbReference type="NCBI Taxonomy" id="412755"/>
    <lineage>
        <taxon>unclassified sequences</taxon>
        <taxon>metagenomes</taxon>
        <taxon>ecological metagenomes</taxon>
    </lineage>
</organism>
<gene>
    <name evidence="2" type="ORF">S06H3_58036</name>
</gene>
<evidence type="ECO:0000256" key="1">
    <source>
        <dbReference type="SAM" id="Coils"/>
    </source>
</evidence>
<reference evidence="2" key="1">
    <citation type="journal article" date="2014" name="Front. Microbiol.">
        <title>High frequency of phylogenetically diverse reductive dehalogenase-homologous genes in deep subseafloor sedimentary metagenomes.</title>
        <authorList>
            <person name="Kawai M."/>
            <person name="Futagami T."/>
            <person name="Toyoda A."/>
            <person name="Takaki Y."/>
            <person name="Nishi S."/>
            <person name="Hori S."/>
            <person name="Arai W."/>
            <person name="Tsubouchi T."/>
            <person name="Morono Y."/>
            <person name="Uchiyama I."/>
            <person name="Ito T."/>
            <person name="Fujiyama A."/>
            <person name="Inagaki F."/>
            <person name="Takami H."/>
        </authorList>
    </citation>
    <scope>NUCLEOTIDE SEQUENCE</scope>
    <source>
        <strain evidence="2">Expedition CK06-06</strain>
    </source>
</reference>
<accession>X1R7Z4</accession>
<evidence type="ECO:0000313" key="2">
    <source>
        <dbReference type="EMBL" id="GAI51729.1"/>
    </source>
</evidence>
<feature type="coiled-coil region" evidence="1">
    <location>
        <begin position="15"/>
        <end position="42"/>
    </location>
</feature>
<dbReference type="AlphaFoldDB" id="X1R7Z4"/>
<dbReference type="EMBL" id="BARV01037532">
    <property type="protein sequence ID" value="GAI51729.1"/>
    <property type="molecule type" value="Genomic_DNA"/>
</dbReference>
<feature type="non-terminal residue" evidence="2">
    <location>
        <position position="1"/>
    </location>
</feature>
<keyword evidence="1" id="KW-0175">Coiled coil</keyword>